<keyword evidence="7" id="KW-1185">Reference proteome</keyword>
<comment type="subcellular location">
    <subcellularLocation>
        <location evidence="1">Membrane</location>
        <topology evidence="1">Multi-pass membrane protein</topology>
    </subcellularLocation>
</comment>
<proteinExistence type="predicted"/>
<feature type="transmembrane region" description="Helical" evidence="5">
    <location>
        <begin position="12"/>
        <end position="33"/>
    </location>
</feature>
<dbReference type="Proteomes" id="UP001143509">
    <property type="component" value="Unassembled WGS sequence"/>
</dbReference>
<reference evidence="6" key="2">
    <citation type="submission" date="2023-01" db="EMBL/GenBank/DDBJ databases">
        <authorList>
            <person name="Sun Q."/>
            <person name="Evtushenko L."/>
        </authorList>
    </citation>
    <scope>NUCLEOTIDE SEQUENCE</scope>
    <source>
        <strain evidence="6">VKM B-1499</strain>
    </source>
</reference>
<feature type="transmembrane region" description="Helical" evidence="5">
    <location>
        <begin position="115"/>
        <end position="135"/>
    </location>
</feature>
<evidence type="ECO:0000256" key="1">
    <source>
        <dbReference type="ARBA" id="ARBA00004141"/>
    </source>
</evidence>
<keyword evidence="3 5" id="KW-1133">Transmembrane helix</keyword>
<organism evidence="6 7">
    <name type="scientific">Brevundimonas intermedia</name>
    <dbReference type="NCBI Taxonomy" id="74315"/>
    <lineage>
        <taxon>Bacteria</taxon>
        <taxon>Pseudomonadati</taxon>
        <taxon>Pseudomonadota</taxon>
        <taxon>Alphaproteobacteria</taxon>
        <taxon>Caulobacterales</taxon>
        <taxon>Caulobacteraceae</taxon>
        <taxon>Brevundimonas</taxon>
    </lineage>
</organism>
<evidence type="ECO:0008006" key="8">
    <source>
        <dbReference type="Google" id="ProtNLM"/>
    </source>
</evidence>
<keyword evidence="2 5" id="KW-0812">Transmembrane</keyword>
<dbReference type="EMBL" id="BSFD01000005">
    <property type="protein sequence ID" value="GLK48918.1"/>
    <property type="molecule type" value="Genomic_DNA"/>
</dbReference>
<gene>
    <name evidence="6" type="ORF">GCM10017620_18910</name>
</gene>
<name>A0ABQ5T931_9CAUL</name>
<feature type="transmembrane region" description="Helical" evidence="5">
    <location>
        <begin position="82"/>
        <end position="103"/>
    </location>
</feature>
<evidence type="ECO:0000313" key="6">
    <source>
        <dbReference type="EMBL" id="GLK48918.1"/>
    </source>
</evidence>
<evidence type="ECO:0000256" key="4">
    <source>
        <dbReference type="ARBA" id="ARBA00023136"/>
    </source>
</evidence>
<evidence type="ECO:0000256" key="2">
    <source>
        <dbReference type="ARBA" id="ARBA00022692"/>
    </source>
</evidence>
<dbReference type="InterPro" id="IPR032808">
    <property type="entry name" value="DoxX"/>
</dbReference>
<evidence type="ECO:0000256" key="5">
    <source>
        <dbReference type="SAM" id="Phobius"/>
    </source>
</evidence>
<evidence type="ECO:0000313" key="7">
    <source>
        <dbReference type="Proteomes" id="UP001143509"/>
    </source>
</evidence>
<feature type="transmembrane region" description="Helical" evidence="5">
    <location>
        <begin position="53"/>
        <end position="75"/>
    </location>
</feature>
<comment type="caution">
    <text evidence="6">The sequence shown here is derived from an EMBL/GenBank/DDBJ whole genome shotgun (WGS) entry which is preliminary data.</text>
</comment>
<dbReference type="Pfam" id="PF07681">
    <property type="entry name" value="DoxX"/>
    <property type="match status" value="1"/>
</dbReference>
<evidence type="ECO:0000256" key="3">
    <source>
        <dbReference type="ARBA" id="ARBA00022989"/>
    </source>
</evidence>
<protein>
    <recommendedName>
        <fullName evidence="8">DoxX family protein</fullName>
    </recommendedName>
</protein>
<sequence>MTAATSPRPIADLLDAPGVALIGRILLTSPFWISGVLKLFDFASAIGEAAHFGLQPAAAVAVAVILLQIGGSLAVILSRWTWLGAGALGVFTALANLIGHAFWTLSDPIARFHDMNAFTANIGLIGGLVLAAILAERRRG</sequence>
<keyword evidence="4 5" id="KW-0472">Membrane</keyword>
<reference evidence="6" key="1">
    <citation type="journal article" date="2014" name="Int. J. Syst. Evol. Microbiol.">
        <title>Complete genome of a new Firmicutes species belonging to the dominant human colonic microbiota ('Ruminococcus bicirculans') reveals two chromosomes and a selective capacity to utilize plant glucans.</title>
        <authorList>
            <consortium name="NISC Comparative Sequencing Program"/>
            <person name="Wegmann U."/>
            <person name="Louis P."/>
            <person name="Goesmann A."/>
            <person name="Henrissat B."/>
            <person name="Duncan S.H."/>
            <person name="Flint H.J."/>
        </authorList>
    </citation>
    <scope>NUCLEOTIDE SEQUENCE</scope>
    <source>
        <strain evidence="6">VKM B-1499</strain>
    </source>
</reference>
<dbReference type="RefSeq" id="WP_271165133.1">
    <property type="nucleotide sequence ID" value="NZ_BSFD01000005.1"/>
</dbReference>
<accession>A0ABQ5T931</accession>